<evidence type="ECO:0000259" key="11">
    <source>
        <dbReference type="PROSITE" id="PS50110"/>
    </source>
</evidence>
<dbReference type="FunFam" id="3.30.565.10:FF:000037">
    <property type="entry name" value="Hybrid sensor histidine kinase/response regulator"/>
    <property type="match status" value="1"/>
</dbReference>
<dbReference type="EC" id="2.7.13.3" evidence="2"/>
<dbReference type="EMBL" id="BLAY01000123">
    <property type="protein sequence ID" value="GET41466.1"/>
    <property type="molecule type" value="Genomic_DNA"/>
</dbReference>
<dbReference type="InterPro" id="IPR050736">
    <property type="entry name" value="Sensor_HK_Regulatory"/>
</dbReference>
<dbReference type="InterPro" id="IPR004358">
    <property type="entry name" value="Sig_transdc_His_kin-like_C"/>
</dbReference>
<feature type="domain" description="PAS" evidence="12">
    <location>
        <begin position="137"/>
        <end position="181"/>
    </location>
</feature>
<dbReference type="RefSeq" id="WP_226587800.1">
    <property type="nucleotide sequence ID" value="NZ_BLAY01000123.1"/>
</dbReference>
<evidence type="ECO:0000256" key="2">
    <source>
        <dbReference type="ARBA" id="ARBA00012438"/>
    </source>
</evidence>
<keyword evidence="3 9" id="KW-0597">Phosphoprotein</keyword>
<dbReference type="SUPFAM" id="SSF55874">
    <property type="entry name" value="ATPase domain of HSP90 chaperone/DNA topoisomerase II/histidine kinase"/>
    <property type="match status" value="1"/>
</dbReference>
<dbReference type="Gene3D" id="3.40.50.2300">
    <property type="match status" value="1"/>
</dbReference>
<evidence type="ECO:0000256" key="1">
    <source>
        <dbReference type="ARBA" id="ARBA00000085"/>
    </source>
</evidence>
<dbReference type="InterPro" id="IPR003661">
    <property type="entry name" value="HisK_dim/P_dom"/>
</dbReference>
<dbReference type="InterPro" id="IPR011006">
    <property type="entry name" value="CheY-like_superfamily"/>
</dbReference>
<proteinExistence type="predicted"/>
<evidence type="ECO:0000256" key="8">
    <source>
        <dbReference type="ARBA" id="ARBA00023012"/>
    </source>
</evidence>
<comment type="catalytic activity">
    <reaction evidence="1">
        <text>ATP + protein L-histidine = ADP + protein N-phospho-L-histidine.</text>
        <dbReference type="EC" id="2.7.13.3"/>
    </reaction>
</comment>
<evidence type="ECO:0000259" key="12">
    <source>
        <dbReference type="PROSITE" id="PS50112"/>
    </source>
</evidence>
<dbReference type="GO" id="GO:0005524">
    <property type="term" value="F:ATP binding"/>
    <property type="evidence" value="ECO:0007669"/>
    <property type="project" value="UniProtKB-KW"/>
</dbReference>
<dbReference type="InterPro" id="IPR036890">
    <property type="entry name" value="HATPase_C_sf"/>
</dbReference>
<dbReference type="CDD" id="cd00075">
    <property type="entry name" value="HATPase"/>
    <property type="match status" value="1"/>
</dbReference>
<dbReference type="PROSITE" id="PS50112">
    <property type="entry name" value="PAS"/>
    <property type="match status" value="1"/>
</dbReference>
<keyword evidence="4" id="KW-0808">Transferase</keyword>
<dbReference type="SMART" id="SM00086">
    <property type="entry name" value="PAC"/>
    <property type="match status" value="1"/>
</dbReference>
<keyword evidence="15" id="KW-1185">Reference proteome</keyword>
<dbReference type="CDD" id="cd00082">
    <property type="entry name" value="HisKA"/>
    <property type="match status" value="1"/>
</dbReference>
<name>A0AAV3XIP2_9CYAN</name>
<dbReference type="SUPFAM" id="SSF47384">
    <property type="entry name" value="Homodimeric domain of signal transducing histidine kinase"/>
    <property type="match status" value="1"/>
</dbReference>
<evidence type="ECO:0000313" key="14">
    <source>
        <dbReference type="EMBL" id="GET41466.1"/>
    </source>
</evidence>
<evidence type="ECO:0000256" key="4">
    <source>
        <dbReference type="ARBA" id="ARBA00022679"/>
    </source>
</evidence>
<evidence type="ECO:0000313" key="15">
    <source>
        <dbReference type="Proteomes" id="UP001050975"/>
    </source>
</evidence>
<accession>A0AAV3XIP2</accession>
<evidence type="ECO:0000256" key="9">
    <source>
        <dbReference type="PROSITE-ProRule" id="PRU00169"/>
    </source>
</evidence>
<dbReference type="PROSITE" id="PS50109">
    <property type="entry name" value="HIS_KIN"/>
    <property type="match status" value="1"/>
</dbReference>
<evidence type="ECO:0000256" key="5">
    <source>
        <dbReference type="ARBA" id="ARBA00022741"/>
    </source>
</evidence>
<dbReference type="Gene3D" id="1.10.287.130">
    <property type="match status" value="1"/>
</dbReference>
<dbReference type="SMART" id="SM00448">
    <property type="entry name" value="REC"/>
    <property type="match status" value="1"/>
</dbReference>
<dbReference type="InterPro" id="IPR001610">
    <property type="entry name" value="PAC"/>
</dbReference>
<dbReference type="InterPro" id="IPR000014">
    <property type="entry name" value="PAS"/>
</dbReference>
<keyword evidence="5" id="KW-0547">Nucleotide-binding</keyword>
<dbReference type="Pfam" id="PF00512">
    <property type="entry name" value="HisKA"/>
    <property type="match status" value="1"/>
</dbReference>
<comment type="caution">
    <text evidence="14">The sequence shown here is derived from an EMBL/GenBank/DDBJ whole genome shotgun (WGS) entry which is preliminary data.</text>
</comment>
<evidence type="ECO:0000259" key="13">
    <source>
        <dbReference type="PROSITE" id="PS50113"/>
    </source>
</evidence>
<organism evidence="14 15">
    <name type="scientific">Microseira wollei NIES-4236</name>
    <dbReference type="NCBI Taxonomy" id="2530354"/>
    <lineage>
        <taxon>Bacteria</taxon>
        <taxon>Bacillati</taxon>
        <taxon>Cyanobacteriota</taxon>
        <taxon>Cyanophyceae</taxon>
        <taxon>Oscillatoriophycideae</taxon>
        <taxon>Aerosakkonematales</taxon>
        <taxon>Aerosakkonemataceae</taxon>
        <taxon>Microseira</taxon>
    </lineage>
</organism>
<sequence length="504" mass="57098">MYKTSIHVLLVEDSPSDASLFCRIFSLSHQDGWQLIQVERLEDAIDLCQDVRFDVVLLDLSLPDSDGLDTVIDFHRAEPDIPIVVLTGSDDEELALQALAKGSQDYLVKDQITSQLLMRAIRYAIERGELFKQLKDSERRFRGIFDQTFQFMALLTPDGIIVEINQTALEFSGAKPEDFVGLLLWETKCWNYSCETQEWLKIAIADAALGQFVRYEVEVRDAFERLVWIDFSLKPLTDEKGNAILLIAEGRDISDRQRAEAEILKNLEKERELNQLKSSFISMVSHEFRNPLTTISVYAEMLQNYSNNFTEENKNKFGEQIQNAIARMVELLDGILLLSKNEAGKLEYQPAALNLENFCRDLVENFQITNSQHEITLSCQGECKSVEMDEVLLEHIFTNLLSNAIKYSPEGGNIWLDLNCDNGWGTFRVIDQGIGIPLPDQQHLFETFQRGSNVDSIQGTGLGLAIVKNCVDLHRGKIQIESEVNMGTMVTVTLPLMPSLGIDT</sequence>
<dbReference type="PROSITE" id="PS50110">
    <property type="entry name" value="RESPONSE_REGULATORY"/>
    <property type="match status" value="1"/>
</dbReference>
<feature type="domain" description="Response regulatory" evidence="11">
    <location>
        <begin position="7"/>
        <end position="124"/>
    </location>
</feature>
<dbReference type="Pfam" id="PF13426">
    <property type="entry name" value="PAS_9"/>
    <property type="match status" value="1"/>
</dbReference>
<gene>
    <name evidence="14" type="ORF">MiSe_62780</name>
</gene>
<dbReference type="InterPro" id="IPR001789">
    <property type="entry name" value="Sig_transdc_resp-reg_receiver"/>
</dbReference>
<dbReference type="AlphaFoldDB" id="A0AAV3XIP2"/>
<dbReference type="InterPro" id="IPR005467">
    <property type="entry name" value="His_kinase_dom"/>
</dbReference>
<evidence type="ECO:0000256" key="3">
    <source>
        <dbReference type="ARBA" id="ARBA00022553"/>
    </source>
</evidence>
<keyword evidence="8" id="KW-0902">Two-component regulatory system</keyword>
<feature type="domain" description="Histidine kinase" evidence="10">
    <location>
        <begin position="283"/>
        <end position="498"/>
    </location>
</feature>
<dbReference type="PANTHER" id="PTHR43711">
    <property type="entry name" value="TWO-COMPONENT HISTIDINE KINASE"/>
    <property type="match status" value="1"/>
</dbReference>
<dbReference type="InterPro" id="IPR003594">
    <property type="entry name" value="HATPase_dom"/>
</dbReference>
<dbReference type="NCBIfam" id="TIGR00229">
    <property type="entry name" value="sensory_box"/>
    <property type="match status" value="1"/>
</dbReference>
<reference evidence="14" key="1">
    <citation type="submission" date="2019-10" db="EMBL/GenBank/DDBJ databases">
        <title>Draft genome sequece of Microseira wollei NIES-4236.</title>
        <authorList>
            <person name="Yamaguchi H."/>
            <person name="Suzuki S."/>
            <person name="Kawachi M."/>
        </authorList>
    </citation>
    <scope>NUCLEOTIDE SEQUENCE</scope>
    <source>
        <strain evidence="14">NIES-4236</strain>
    </source>
</reference>
<dbReference type="Gene3D" id="3.30.450.20">
    <property type="entry name" value="PAS domain"/>
    <property type="match status" value="1"/>
</dbReference>
<dbReference type="PANTHER" id="PTHR43711:SF26">
    <property type="entry name" value="SENSOR HISTIDINE KINASE RCSC"/>
    <property type="match status" value="1"/>
</dbReference>
<dbReference type="GO" id="GO:0000155">
    <property type="term" value="F:phosphorelay sensor kinase activity"/>
    <property type="evidence" value="ECO:0007669"/>
    <property type="project" value="InterPro"/>
</dbReference>
<dbReference type="Pfam" id="PF02518">
    <property type="entry name" value="HATPase_c"/>
    <property type="match status" value="1"/>
</dbReference>
<dbReference type="SUPFAM" id="SSF52172">
    <property type="entry name" value="CheY-like"/>
    <property type="match status" value="1"/>
</dbReference>
<dbReference type="SMART" id="SM00388">
    <property type="entry name" value="HisKA"/>
    <property type="match status" value="1"/>
</dbReference>
<evidence type="ECO:0000256" key="6">
    <source>
        <dbReference type="ARBA" id="ARBA00022777"/>
    </source>
</evidence>
<dbReference type="SUPFAM" id="SSF55785">
    <property type="entry name" value="PYP-like sensor domain (PAS domain)"/>
    <property type="match status" value="1"/>
</dbReference>
<dbReference type="PROSITE" id="PS50113">
    <property type="entry name" value="PAC"/>
    <property type="match status" value="1"/>
</dbReference>
<dbReference type="SMART" id="SM00387">
    <property type="entry name" value="HATPase_c"/>
    <property type="match status" value="1"/>
</dbReference>
<dbReference type="PRINTS" id="PR00344">
    <property type="entry name" value="BCTRLSENSOR"/>
</dbReference>
<dbReference type="CDD" id="cd00156">
    <property type="entry name" value="REC"/>
    <property type="match status" value="1"/>
</dbReference>
<keyword evidence="7" id="KW-0067">ATP-binding</keyword>
<feature type="modified residue" description="4-aspartylphosphate" evidence="9">
    <location>
        <position position="59"/>
    </location>
</feature>
<dbReference type="Pfam" id="PF00072">
    <property type="entry name" value="Response_reg"/>
    <property type="match status" value="1"/>
</dbReference>
<protein>
    <recommendedName>
        <fullName evidence="2">histidine kinase</fullName>
        <ecNumber evidence="2">2.7.13.3</ecNumber>
    </recommendedName>
</protein>
<dbReference type="CDD" id="cd00130">
    <property type="entry name" value="PAS"/>
    <property type="match status" value="1"/>
</dbReference>
<dbReference type="InterPro" id="IPR000700">
    <property type="entry name" value="PAS-assoc_C"/>
</dbReference>
<feature type="domain" description="PAC" evidence="13">
    <location>
        <begin position="213"/>
        <end position="265"/>
    </location>
</feature>
<evidence type="ECO:0000259" key="10">
    <source>
        <dbReference type="PROSITE" id="PS50109"/>
    </source>
</evidence>
<keyword evidence="6 14" id="KW-0418">Kinase</keyword>
<evidence type="ECO:0000256" key="7">
    <source>
        <dbReference type="ARBA" id="ARBA00022840"/>
    </source>
</evidence>
<dbReference type="InterPro" id="IPR036097">
    <property type="entry name" value="HisK_dim/P_sf"/>
</dbReference>
<dbReference type="Proteomes" id="UP001050975">
    <property type="component" value="Unassembled WGS sequence"/>
</dbReference>
<dbReference type="SMART" id="SM00091">
    <property type="entry name" value="PAS"/>
    <property type="match status" value="1"/>
</dbReference>
<dbReference type="InterPro" id="IPR035965">
    <property type="entry name" value="PAS-like_dom_sf"/>
</dbReference>
<dbReference type="Gene3D" id="3.30.565.10">
    <property type="entry name" value="Histidine kinase-like ATPase, C-terminal domain"/>
    <property type="match status" value="1"/>
</dbReference>